<sequence length="489" mass="53432">MLVFHIVDHAWDMFSRAPVLILGSFHLSLMSAIGFGLWVDPRKFGHPISCDPTLTIVGSPVLFSSRPLRIFSLAMYFLLLIPGINLLPPIFFFLALHITYNKLRSWWNQRSATSTDTESAIHTDSVNPSAQPPSSDQVVHTNLLITGLVLLVVINIIFVVDLELTLSRNKHLQSGGDGLWGFGQVLALLLLVVPLRDAWNALGDIQAGLRRVQQRSQQLFLREITATPLSDILAELIDQEADPRAPISGTEFENFLQLAAYHGAEELVKFLLSEEIPADKRVIDTEPSGTYGTALQAASANGHKAVVQLLLDNRTDKKEYINIVARLISWVGGCYGSALCAACTNDTVEMPKLLIAEGAKAELNGIGEQFGYPLHVASLVGNTGMIMLLLEKLENKNRNVEWDIFGTALDVAKGLNNEAVGLLTEGGLKELYPNAFTTDSALGCKSSSVSTVPTLLTTAFLPMHSSLFFTLVQQRPAVSYPPSPLPTYC</sequence>
<organism evidence="2 3">
    <name type="scientific">Mycena metata</name>
    <dbReference type="NCBI Taxonomy" id="1033252"/>
    <lineage>
        <taxon>Eukaryota</taxon>
        <taxon>Fungi</taxon>
        <taxon>Dikarya</taxon>
        <taxon>Basidiomycota</taxon>
        <taxon>Agaricomycotina</taxon>
        <taxon>Agaricomycetes</taxon>
        <taxon>Agaricomycetidae</taxon>
        <taxon>Agaricales</taxon>
        <taxon>Marasmiineae</taxon>
        <taxon>Mycenaceae</taxon>
        <taxon>Mycena</taxon>
    </lineage>
</organism>
<protein>
    <submittedName>
        <fullName evidence="2">Ankyrin repeat-containing domain protein</fullName>
    </submittedName>
</protein>
<proteinExistence type="predicted"/>
<comment type="caution">
    <text evidence="2">The sequence shown here is derived from an EMBL/GenBank/DDBJ whole genome shotgun (WGS) entry which is preliminary data.</text>
</comment>
<dbReference type="AlphaFoldDB" id="A0AAD7IZ16"/>
<dbReference type="SUPFAM" id="SSF48403">
    <property type="entry name" value="Ankyrin repeat"/>
    <property type="match status" value="1"/>
</dbReference>
<dbReference type="PANTHER" id="PTHR46224:SF6">
    <property type="entry name" value="ANKYRIN REPEAT FAMILY PROTEIN"/>
    <property type="match status" value="1"/>
</dbReference>
<dbReference type="Proteomes" id="UP001215598">
    <property type="component" value="Unassembled WGS sequence"/>
</dbReference>
<dbReference type="InterPro" id="IPR051616">
    <property type="entry name" value="Cul2-RING_E3_ligase_SR"/>
</dbReference>
<keyword evidence="1" id="KW-0812">Transmembrane</keyword>
<dbReference type="PANTHER" id="PTHR46224">
    <property type="entry name" value="ANKYRIN REPEAT FAMILY PROTEIN"/>
    <property type="match status" value="1"/>
</dbReference>
<name>A0AAD7IZ16_9AGAR</name>
<feature type="transmembrane region" description="Helical" evidence="1">
    <location>
        <begin position="20"/>
        <end position="39"/>
    </location>
</feature>
<keyword evidence="3" id="KW-1185">Reference proteome</keyword>
<dbReference type="EMBL" id="JARKIB010000055">
    <property type="protein sequence ID" value="KAJ7753554.1"/>
    <property type="molecule type" value="Genomic_DNA"/>
</dbReference>
<dbReference type="Pfam" id="PF12796">
    <property type="entry name" value="Ank_2"/>
    <property type="match status" value="1"/>
</dbReference>
<keyword evidence="1" id="KW-1133">Transmembrane helix</keyword>
<dbReference type="Gene3D" id="1.25.40.20">
    <property type="entry name" value="Ankyrin repeat-containing domain"/>
    <property type="match status" value="1"/>
</dbReference>
<dbReference type="InterPro" id="IPR002110">
    <property type="entry name" value="Ankyrin_rpt"/>
</dbReference>
<feature type="transmembrane region" description="Helical" evidence="1">
    <location>
        <begin position="143"/>
        <end position="166"/>
    </location>
</feature>
<accession>A0AAD7IZ16</accession>
<evidence type="ECO:0000313" key="3">
    <source>
        <dbReference type="Proteomes" id="UP001215598"/>
    </source>
</evidence>
<evidence type="ECO:0000313" key="2">
    <source>
        <dbReference type="EMBL" id="KAJ7753554.1"/>
    </source>
</evidence>
<evidence type="ECO:0000256" key="1">
    <source>
        <dbReference type="SAM" id="Phobius"/>
    </source>
</evidence>
<dbReference type="SMART" id="SM00248">
    <property type="entry name" value="ANK"/>
    <property type="match status" value="4"/>
</dbReference>
<feature type="transmembrane region" description="Helical" evidence="1">
    <location>
        <begin position="73"/>
        <end position="98"/>
    </location>
</feature>
<reference evidence="2" key="1">
    <citation type="submission" date="2023-03" db="EMBL/GenBank/DDBJ databases">
        <title>Massive genome expansion in bonnet fungi (Mycena s.s.) driven by repeated elements and novel gene families across ecological guilds.</title>
        <authorList>
            <consortium name="Lawrence Berkeley National Laboratory"/>
            <person name="Harder C.B."/>
            <person name="Miyauchi S."/>
            <person name="Viragh M."/>
            <person name="Kuo A."/>
            <person name="Thoen E."/>
            <person name="Andreopoulos B."/>
            <person name="Lu D."/>
            <person name="Skrede I."/>
            <person name="Drula E."/>
            <person name="Henrissat B."/>
            <person name="Morin E."/>
            <person name="Kohler A."/>
            <person name="Barry K."/>
            <person name="LaButti K."/>
            <person name="Morin E."/>
            <person name="Salamov A."/>
            <person name="Lipzen A."/>
            <person name="Mereny Z."/>
            <person name="Hegedus B."/>
            <person name="Baldrian P."/>
            <person name="Stursova M."/>
            <person name="Weitz H."/>
            <person name="Taylor A."/>
            <person name="Grigoriev I.V."/>
            <person name="Nagy L.G."/>
            <person name="Martin F."/>
            <person name="Kauserud H."/>
        </authorList>
    </citation>
    <scope>NUCLEOTIDE SEQUENCE</scope>
    <source>
        <strain evidence="2">CBHHK182m</strain>
    </source>
</reference>
<keyword evidence="1" id="KW-0472">Membrane</keyword>
<gene>
    <name evidence="2" type="ORF">B0H16DRAFT_1834765</name>
</gene>
<dbReference type="InterPro" id="IPR036770">
    <property type="entry name" value="Ankyrin_rpt-contain_sf"/>
</dbReference>